<evidence type="ECO:0000259" key="6">
    <source>
        <dbReference type="PROSITE" id="PS51510"/>
    </source>
</evidence>
<feature type="binding site" evidence="5">
    <location>
        <begin position="174"/>
        <end position="178"/>
    </location>
    <ligand>
        <name>ATP</name>
        <dbReference type="ChEBI" id="CHEBI:30616"/>
    </ligand>
</feature>
<dbReference type="Proteomes" id="UP000316925">
    <property type="component" value="Unassembled WGS sequence"/>
</dbReference>
<reference evidence="7 8" key="1">
    <citation type="submission" date="2019-03" db="EMBL/GenBank/DDBJ databases">
        <title>Metabolic potential of uncultured bacteria and archaea associated with petroleum seepage in deep-sea sediments.</title>
        <authorList>
            <person name="Dong X."/>
            <person name="Hubert C."/>
        </authorList>
    </citation>
    <scope>NUCLEOTIDE SEQUENCE [LARGE SCALE GENOMIC DNA]</scope>
    <source>
        <strain evidence="7">E29_bin28</strain>
    </source>
</reference>
<dbReference type="InterPro" id="IPR023660">
    <property type="entry name" value="Arg_Kinase"/>
</dbReference>
<evidence type="ECO:0000256" key="2">
    <source>
        <dbReference type="ARBA" id="ARBA00022741"/>
    </source>
</evidence>
<evidence type="ECO:0000256" key="3">
    <source>
        <dbReference type="ARBA" id="ARBA00022777"/>
    </source>
</evidence>
<comment type="caution">
    <text evidence="7">The sequence shown here is derived from an EMBL/GenBank/DDBJ whole genome shotgun (WGS) entry which is preliminary data.</text>
</comment>
<feature type="binding site" evidence="5">
    <location>
        <begin position="26"/>
        <end position="30"/>
    </location>
    <ligand>
        <name>ATP</name>
        <dbReference type="ChEBI" id="CHEBI:30616"/>
    </ligand>
</feature>
<dbReference type="GO" id="GO:1990424">
    <property type="term" value="F:protein arginine kinase activity"/>
    <property type="evidence" value="ECO:0007669"/>
    <property type="project" value="UniProtKB-EC"/>
</dbReference>
<dbReference type="Gene3D" id="3.30.590.10">
    <property type="entry name" value="Glutamine synthetase/guanido kinase, catalytic domain"/>
    <property type="match status" value="1"/>
</dbReference>
<protein>
    <submittedName>
        <fullName evidence="7">Protein arginine kinase</fullName>
        <ecNumber evidence="7">2.7.14.1</ecNumber>
    </submittedName>
</protein>
<dbReference type="GO" id="GO:0005615">
    <property type="term" value="C:extracellular space"/>
    <property type="evidence" value="ECO:0007669"/>
    <property type="project" value="TreeGrafter"/>
</dbReference>
<comment type="similarity">
    <text evidence="5">Belongs to the ATP:guanido phosphotransferase family.</text>
</comment>
<evidence type="ECO:0000313" key="7">
    <source>
        <dbReference type="EMBL" id="TET93941.1"/>
    </source>
</evidence>
<organism evidence="7 8">
    <name type="scientific">Aerophobetes bacterium</name>
    <dbReference type="NCBI Taxonomy" id="2030807"/>
    <lineage>
        <taxon>Bacteria</taxon>
        <taxon>Candidatus Aerophobota</taxon>
    </lineage>
</organism>
<dbReference type="NCBIfam" id="NF002194">
    <property type="entry name" value="PRK01059.1-4"/>
    <property type="match status" value="1"/>
</dbReference>
<keyword evidence="2 5" id="KW-0547">Nucleotide-binding</keyword>
<dbReference type="GO" id="GO:0046314">
    <property type="term" value="P:phosphocreatine biosynthetic process"/>
    <property type="evidence" value="ECO:0007669"/>
    <property type="project" value="InterPro"/>
</dbReference>
<evidence type="ECO:0000256" key="1">
    <source>
        <dbReference type="ARBA" id="ARBA00022679"/>
    </source>
</evidence>
<dbReference type="GO" id="GO:0004111">
    <property type="term" value="F:creatine kinase activity"/>
    <property type="evidence" value="ECO:0007669"/>
    <property type="project" value="InterPro"/>
</dbReference>
<dbReference type="InterPro" id="IPR014746">
    <property type="entry name" value="Gln_synth/guanido_kin_cat_dom"/>
</dbReference>
<feature type="binding site" evidence="5">
    <location>
        <begin position="205"/>
        <end position="210"/>
    </location>
    <ligand>
        <name>ATP</name>
        <dbReference type="ChEBI" id="CHEBI:30616"/>
    </ligand>
</feature>
<dbReference type="Pfam" id="PF00217">
    <property type="entry name" value="ATP-gua_Ptrans"/>
    <property type="match status" value="1"/>
</dbReference>
<dbReference type="PANTHER" id="PTHR11547:SF38">
    <property type="entry name" value="ARGININE KINASE 1-RELATED"/>
    <property type="match status" value="1"/>
</dbReference>
<feature type="non-terminal residue" evidence="7">
    <location>
        <position position="323"/>
    </location>
</feature>
<dbReference type="PROSITE" id="PS51510">
    <property type="entry name" value="PHOSPHAGEN_KINASE_C"/>
    <property type="match status" value="1"/>
</dbReference>
<feature type="binding site" evidence="5">
    <location>
        <position position="123"/>
    </location>
    <ligand>
        <name>ATP</name>
        <dbReference type="ChEBI" id="CHEBI:30616"/>
    </ligand>
</feature>
<accession>A0A523YR15</accession>
<dbReference type="EC" id="2.7.14.1" evidence="7"/>
<dbReference type="CDD" id="cd07930">
    <property type="entry name" value="bacterial_phosphagen_kinase"/>
    <property type="match status" value="1"/>
</dbReference>
<feature type="binding site" evidence="5">
    <location>
        <position position="89"/>
    </location>
    <ligand>
        <name>ATP</name>
        <dbReference type="ChEBI" id="CHEBI:30616"/>
    </ligand>
</feature>
<dbReference type="PANTHER" id="PTHR11547">
    <property type="entry name" value="ARGININE OR CREATINE KINASE"/>
    <property type="match status" value="1"/>
</dbReference>
<dbReference type="EMBL" id="SOIJ01000052">
    <property type="protein sequence ID" value="TET93941.1"/>
    <property type="molecule type" value="Genomic_DNA"/>
</dbReference>
<name>A0A523YR15_UNCAE</name>
<keyword evidence="4 5" id="KW-0067">ATP-binding</keyword>
<dbReference type="AlphaFoldDB" id="A0A523YR15"/>
<keyword evidence="1 5" id="KW-0808">Transferase</keyword>
<dbReference type="GO" id="GO:0005524">
    <property type="term" value="F:ATP binding"/>
    <property type="evidence" value="ECO:0007669"/>
    <property type="project" value="UniProtKB-UniRule"/>
</dbReference>
<dbReference type="SUPFAM" id="SSF55931">
    <property type="entry name" value="Glutamine synthetase/guanido kinase"/>
    <property type="match status" value="1"/>
</dbReference>
<evidence type="ECO:0000313" key="8">
    <source>
        <dbReference type="Proteomes" id="UP000316925"/>
    </source>
</evidence>
<sequence>MILQEMANSASQWSRADGPEAEIVFSCRVRLARNLEGFTFPPWAHDSALKDVSDKVLNAVKRSHYLKNSRLIKMSELSSTERRFLLERHLISPEFSSGGPHRFLITEKREMISLMVNEEDHLRLQSILSGLQLMDAWRLTDKIDDELEQNLDYAFLPQWGYLTSCPTNTGTGMRASCMLHLPALAVTHKIDELMKNISKLGLVARGLYGEGTKSQGDFFQISNQVTLGSREEEVVDHVESVTRQVVGQEKKARDILLRRDGIQLRDQMGRAYGTLVSAYLLRSEEAISLLSKLRLGVSLNLFPQLNVQVLNELFFMITPAQLQ</sequence>
<evidence type="ECO:0000256" key="5">
    <source>
        <dbReference type="PROSITE-ProRule" id="PRU00843"/>
    </source>
</evidence>
<evidence type="ECO:0000256" key="4">
    <source>
        <dbReference type="ARBA" id="ARBA00022840"/>
    </source>
</evidence>
<gene>
    <name evidence="7" type="ORF">E3J33_00970</name>
</gene>
<dbReference type="InterPro" id="IPR022414">
    <property type="entry name" value="ATP-guanido_PTrfase_cat"/>
</dbReference>
<dbReference type="InterPro" id="IPR000749">
    <property type="entry name" value="ATP-guanido_PTrfase"/>
</dbReference>
<feature type="domain" description="Phosphagen kinase C-terminal" evidence="6">
    <location>
        <begin position="23"/>
        <end position="252"/>
    </location>
</feature>
<proteinExistence type="inferred from homology"/>
<keyword evidence="3 5" id="KW-0418">Kinase</keyword>